<dbReference type="Pfam" id="PF01061">
    <property type="entry name" value="ABC2_membrane"/>
    <property type="match status" value="2"/>
</dbReference>
<feature type="region of interest" description="Disordered" evidence="6">
    <location>
        <begin position="542"/>
        <end position="562"/>
    </location>
</feature>
<feature type="chain" id="PRO_5045397696" description="ABC-2 type transporter transmembrane domain-containing protein" evidence="8">
    <location>
        <begin position="28"/>
        <end position="1786"/>
    </location>
</feature>
<feature type="transmembrane region" description="Helical" evidence="7">
    <location>
        <begin position="1595"/>
        <end position="1615"/>
    </location>
</feature>
<feature type="region of interest" description="Disordered" evidence="6">
    <location>
        <begin position="1459"/>
        <end position="1479"/>
    </location>
</feature>
<feature type="transmembrane region" description="Helical" evidence="7">
    <location>
        <begin position="1308"/>
        <end position="1327"/>
    </location>
</feature>
<dbReference type="InterPro" id="IPR036259">
    <property type="entry name" value="MFS_trans_sf"/>
</dbReference>
<feature type="transmembrane region" description="Helical" evidence="7">
    <location>
        <begin position="1055"/>
        <end position="1075"/>
    </location>
</feature>
<evidence type="ECO:0000256" key="3">
    <source>
        <dbReference type="ARBA" id="ARBA00022692"/>
    </source>
</evidence>
<dbReference type="InterPro" id="IPR027417">
    <property type="entry name" value="P-loop_NTPase"/>
</dbReference>
<evidence type="ECO:0000259" key="9">
    <source>
        <dbReference type="Pfam" id="PF01061"/>
    </source>
</evidence>
<evidence type="ECO:0000256" key="6">
    <source>
        <dbReference type="SAM" id="MobiDB-lite"/>
    </source>
</evidence>
<evidence type="ECO:0000256" key="2">
    <source>
        <dbReference type="ARBA" id="ARBA00022448"/>
    </source>
</evidence>
<feature type="transmembrane region" description="Helical" evidence="7">
    <location>
        <begin position="703"/>
        <end position="721"/>
    </location>
</feature>
<dbReference type="InterPro" id="IPR011701">
    <property type="entry name" value="MFS"/>
</dbReference>
<feature type="transmembrane region" description="Helical" evidence="7">
    <location>
        <begin position="1016"/>
        <end position="1035"/>
    </location>
</feature>
<dbReference type="InterPro" id="IPR050352">
    <property type="entry name" value="ABCG_transporters"/>
</dbReference>
<proteinExistence type="predicted"/>
<feature type="domain" description="ABC-2 type transporter transmembrane" evidence="9">
    <location>
        <begin position="1506"/>
        <end position="1718"/>
    </location>
</feature>
<dbReference type="Proteomes" id="UP001363151">
    <property type="component" value="Unassembled WGS sequence"/>
</dbReference>
<feature type="compositionally biased region" description="Basic and acidic residues" evidence="6">
    <location>
        <begin position="981"/>
        <end position="991"/>
    </location>
</feature>
<keyword evidence="2" id="KW-0813">Transport</keyword>
<comment type="caution">
    <text evidence="10">The sequence shown here is derived from an EMBL/GenBank/DDBJ whole genome shotgun (WGS) entry which is preliminary data.</text>
</comment>
<dbReference type="Pfam" id="PF07690">
    <property type="entry name" value="MFS_1"/>
    <property type="match status" value="1"/>
</dbReference>
<dbReference type="PANTHER" id="PTHR48041">
    <property type="entry name" value="ABC TRANSPORTER G FAMILY MEMBER 28"/>
    <property type="match status" value="1"/>
</dbReference>
<evidence type="ECO:0000256" key="5">
    <source>
        <dbReference type="ARBA" id="ARBA00023136"/>
    </source>
</evidence>
<dbReference type="SUPFAM" id="SSF103473">
    <property type="entry name" value="MFS general substrate transporter"/>
    <property type="match status" value="1"/>
</dbReference>
<protein>
    <recommendedName>
        <fullName evidence="9">ABC-2 type transporter transmembrane domain-containing protein</fullName>
    </recommendedName>
</protein>
<evidence type="ECO:0000256" key="1">
    <source>
        <dbReference type="ARBA" id="ARBA00004141"/>
    </source>
</evidence>
<sequence>MAPSSHGRMLLLLAAASAAVVPHDVSAACAHPKETAPTCANNATLFAYLESAKGNKDVQTDNCATCACAEQGNDQWAALNAPARGDAAVFERSWGRCCDGWNGTACDVCETLAACPSRRDPKTGTTVDAYNCTAGLVEPTAEELDVGKRFSCVPCGSGIENAYCGYTDLPGASFDVVAFAERAEVAWRLGTFRDDNVHFPKQNFYDYAAYFEGNLTGCSYANDVCAWDDSKKCLTLTCGATAIDCPPAGLGECPGWTYDPCKHHYVCENECVKKSVFGCCKPKDGDDDDVMHGHRYHVNNPLCCAAGTEDGCQPTEIFWNGPATTFSCELDASEPLMPATARRCYLNQKHTGVDGFPLTCHVGNCLYNASQHNSTPPSIVDDDVHFREPRPQRGVVPQLVALGAAVLALAAGAAAAYATSPLRRRWAPRRRGLRRARPEEAAANPLFAAEDGDDEAGAPLGGLGGGLDVAWADLTLECGPVVVLDGAAVARAAGEVQAVLGPSGAGKSSLLRCVGGRARGRVSGSVSLGGAALCAAERARDASRRRRRGSSDDDEERLSKALAPGLRRSRSAGAVGEAPDPREVLRRARFERLPPRRQLAILLDRQLLRVFRAPSLLCLHAGGALAAAVCLGSIDSDLPKDLGGAQRRIGAIFFALFFLQLLALSALSTFREDAAVADAERVAVGGLYGPLPHLVSVLGSDLVLLRVLPALLLALVVYPYCNLRPRCAGFCALRFASALGLASSAAGSLALALGALRPPPDVASALGSLGALFAALFGGVAVGVDSDTTAHHGAAIETGGGGVVAALSQSLVRAAAAADALFYAFRAAVVGEFAGAKDTVGHLERYVIDGHKCDPTFPSITVDVNAILSTLSLPTRPAAADAALARLALVAACCLGVAAAAHSLKSSPDFSDGDDERGRSWHRTLRERVSGAARRARSVCGPRSVEIPAVDDPELQLSDSPPRGRPVPRHLGHAWGSSERLLTDDDARSDGEPAPPPPLRRVDDAGGEALRTKRPAIAWALPALVGGVVFANHYARDTPSALQEALEARWPMSSLQFGLLHNVYYVPNVFMPLVAGAMAQAAADATAPLVFFTGCACAGHALWAAGVGARSFPLLLGARCVLGACYEAIDLGSIPFMGPIFRDDWAKVVGVTNALLRVGSVATFGLSPALLAAFGLDAPLYAAGAVGAASFGFALVAQRVVRRVEGDRAPYASLNGSPAPPPPPRLPVQAALAALPATFWWYALGGALVYAGAVTWLALGSKILAGRFGLSVAAADGLILCPEAAIVVLGPAVGFLVDKKRSALTARLVAAAVSALSFPLAFGAYYGDGSSGLAYGTLVLSAGWSVFNTLFWATITVVSPPEALPVATGVVGALLNVGPAALPAAGVAPSRAARRFSRKRRVARAEADALALDARCYEETRLGKASGGQRRRVTLATTLLAWRQLLFCGDEPATGLGRGDGARGLPAPPGRARRAGGGGVGRGGCAVAPKRGAARARPAPAGGFQALCLLATRERRQCLRDGPLLVLQYVPALVVGAILGLVYEDLPSRNGQAAGIQDRLGLAFVLCTSLGLSALSAPPRSRRAARLLARERDSYGFAQAFAAAAYVGDALPLRVAPPLALAGLVVGLSHAAKTYNHALGFVLAAFQIHYVLAATGRAVGAVASSNAIASAATSLLLLFNLLLSGFFINPADLAPVWRALASCLPMSYAYEALVAHEFALVEDLYISSKVGSSKIRTGPYPGEAILHCFGFDADDALADHLALVAFGAGADLLTCLFFGLFAFEKR</sequence>
<name>A0ABR1G1F7_AURAN</name>
<keyword evidence="4 7" id="KW-1133">Transmembrane helix</keyword>
<evidence type="ECO:0000256" key="4">
    <source>
        <dbReference type="ARBA" id="ARBA00022989"/>
    </source>
</evidence>
<reference evidence="10 11" key="1">
    <citation type="submission" date="2024-03" db="EMBL/GenBank/DDBJ databases">
        <title>Aureococcus anophagefferens CCMP1851 and Kratosvirus quantuckense: Draft genome of a second virus-susceptible host strain in the model system.</title>
        <authorList>
            <person name="Chase E."/>
            <person name="Truchon A.R."/>
            <person name="Schepens W."/>
            <person name="Wilhelm S.W."/>
        </authorList>
    </citation>
    <scope>NUCLEOTIDE SEQUENCE [LARGE SCALE GENOMIC DNA]</scope>
    <source>
        <strain evidence="10 11">CCMP1851</strain>
    </source>
</reference>
<dbReference type="SUPFAM" id="SSF52540">
    <property type="entry name" value="P-loop containing nucleoside triphosphate hydrolases"/>
    <property type="match status" value="1"/>
</dbReference>
<evidence type="ECO:0000313" key="10">
    <source>
        <dbReference type="EMBL" id="KAK7242474.1"/>
    </source>
</evidence>
<keyword evidence="3 7" id="KW-0812">Transmembrane</keyword>
<keyword evidence="8" id="KW-0732">Signal</keyword>
<feature type="region of interest" description="Disordered" evidence="6">
    <location>
        <begin position="950"/>
        <end position="1004"/>
    </location>
</feature>
<dbReference type="InterPro" id="IPR013525">
    <property type="entry name" value="ABC2_TM"/>
</dbReference>
<keyword evidence="11" id="KW-1185">Reference proteome</keyword>
<dbReference type="Gene3D" id="1.20.1250.20">
    <property type="entry name" value="MFS general substrate transporter like domains"/>
    <property type="match status" value="1"/>
</dbReference>
<feature type="transmembrane region" description="Helical" evidence="7">
    <location>
        <begin position="1667"/>
        <end position="1688"/>
    </location>
</feature>
<feature type="transmembrane region" description="Helical" evidence="7">
    <location>
        <begin position="1154"/>
        <end position="1174"/>
    </location>
</feature>
<accession>A0ABR1G1F7</accession>
<gene>
    <name evidence="10" type="ORF">SO694_00017154</name>
</gene>
<feature type="signal peptide" evidence="8">
    <location>
        <begin position="1"/>
        <end position="27"/>
    </location>
</feature>
<keyword evidence="5 7" id="KW-0472">Membrane</keyword>
<dbReference type="EMBL" id="JBBJCI010000142">
    <property type="protein sequence ID" value="KAK7242474.1"/>
    <property type="molecule type" value="Genomic_DNA"/>
</dbReference>
<feature type="transmembrane region" description="Helical" evidence="7">
    <location>
        <begin position="1555"/>
        <end position="1575"/>
    </location>
</feature>
<feature type="transmembrane region" description="Helical" evidence="7">
    <location>
        <begin position="1087"/>
        <end position="1106"/>
    </location>
</feature>
<feature type="transmembrane region" description="Helical" evidence="7">
    <location>
        <begin position="649"/>
        <end position="670"/>
    </location>
</feature>
<organism evidence="10 11">
    <name type="scientific">Aureococcus anophagefferens</name>
    <name type="common">Harmful bloom alga</name>
    <dbReference type="NCBI Taxonomy" id="44056"/>
    <lineage>
        <taxon>Eukaryota</taxon>
        <taxon>Sar</taxon>
        <taxon>Stramenopiles</taxon>
        <taxon>Ochrophyta</taxon>
        <taxon>Pelagophyceae</taxon>
        <taxon>Pelagomonadales</taxon>
        <taxon>Pelagomonadaceae</taxon>
        <taxon>Aureococcus</taxon>
    </lineage>
</organism>
<feature type="transmembrane region" description="Helical" evidence="7">
    <location>
        <begin position="733"/>
        <end position="756"/>
    </location>
</feature>
<feature type="transmembrane region" description="Helical" evidence="7">
    <location>
        <begin position="399"/>
        <end position="420"/>
    </location>
</feature>
<evidence type="ECO:0000313" key="11">
    <source>
        <dbReference type="Proteomes" id="UP001363151"/>
    </source>
</evidence>
<evidence type="ECO:0000256" key="7">
    <source>
        <dbReference type="SAM" id="Phobius"/>
    </source>
</evidence>
<feature type="transmembrane region" description="Helical" evidence="7">
    <location>
        <begin position="1180"/>
        <end position="1201"/>
    </location>
</feature>
<feature type="transmembrane region" description="Helical" evidence="7">
    <location>
        <begin position="1271"/>
        <end position="1296"/>
    </location>
</feature>
<evidence type="ECO:0000256" key="8">
    <source>
        <dbReference type="SAM" id="SignalP"/>
    </source>
</evidence>
<feature type="transmembrane region" description="Helical" evidence="7">
    <location>
        <begin position="762"/>
        <end position="784"/>
    </location>
</feature>
<feature type="transmembrane region" description="Helical" evidence="7">
    <location>
        <begin position="1524"/>
        <end position="1543"/>
    </location>
</feature>
<feature type="domain" description="ABC-2 type transporter transmembrane" evidence="9">
    <location>
        <begin position="597"/>
        <end position="785"/>
    </location>
</feature>
<feature type="transmembrane region" description="Helical" evidence="7">
    <location>
        <begin position="1635"/>
        <end position="1655"/>
    </location>
</feature>
<dbReference type="Gene3D" id="3.40.50.300">
    <property type="entry name" value="P-loop containing nucleotide triphosphate hydrolases"/>
    <property type="match status" value="1"/>
</dbReference>
<dbReference type="CDD" id="cd00267">
    <property type="entry name" value="ABC_ATPase"/>
    <property type="match status" value="1"/>
</dbReference>
<comment type="subcellular location">
    <subcellularLocation>
        <location evidence="1">Membrane</location>
        <topology evidence="1">Multi-pass membrane protein</topology>
    </subcellularLocation>
</comment>
<feature type="transmembrane region" description="Helical" evidence="7">
    <location>
        <begin position="1761"/>
        <end position="1783"/>
    </location>
</feature>
<feature type="transmembrane region" description="Helical" evidence="7">
    <location>
        <begin position="1239"/>
        <end position="1259"/>
    </location>
</feature>
<dbReference type="PANTHER" id="PTHR48041:SF91">
    <property type="entry name" value="ABC TRANSPORTER G FAMILY MEMBER 28"/>
    <property type="match status" value="1"/>
</dbReference>